<dbReference type="GO" id="GO:0043709">
    <property type="term" value="P:cell adhesion involved in single-species biofilm formation"/>
    <property type="evidence" value="ECO:0007669"/>
    <property type="project" value="TreeGrafter"/>
</dbReference>
<dbReference type="InterPro" id="IPR001638">
    <property type="entry name" value="Solute-binding_3/MltF_N"/>
</dbReference>
<dbReference type="Gene3D" id="3.30.70.270">
    <property type="match status" value="1"/>
</dbReference>
<dbReference type="PANTHER" id="PTHR45138">
    <property type="entry name" value="REGULATORY COMPONENTS OF SENSORY TRANSDUCTION SYSTEM"/>
    <property type="match status" value="1"/>
</dbReference>
<dbReference type="EMBL" id="JAHLFQ010000045">
    <property type="protein sequence ID" value="MBU3803609.1"/>
    <property type="molecule type" value="Genomic_DNA"/>
</dbReference>
<dbReference type="SMART" id="SM00267">
    <property type="entry name" value="GGDEF"/>
    <property type="match status" value="1"/>
</dbReference>
<dbReference type="Proteomes" id="UP000824229">
    <property type="component" value="Unassembled WGS sequence"/>
</dbReference>
<dbReference type="CDD" id="cd01949">
    <property type="entry name" value="GGDEF"/>
    <property type="match status" value="1"/>
</dbReference>
<reference evidence="3" key="1">
    <citation type="journal article" date="2021" name="PeerJ">
        <title>Extensive microbial diversity within the chicken gut microbiome revealed by metagenomics and culture.</title>
        <authorList>
            <person name="Gilroy R."/>
            <person name="Ravi A."/>
            <person name="Getino M."/>
            <person name="Pursley I."/>
            <person name="Horton D.L."/>
            <person name="Alikhan N.F."/>
            <person name="Baker D."/>
            <person name="Gharbi K."/>
            <person name="Hall N."/>
            <person name="Watson M."/>
            <person name="Adriaenssens E.M."/>
            <person name="Foster-Nyarko E."/>
            <person name="Jarju S."/>
            <person name="Secka A."/>
            <person name="Antonio M."/>
            <person name="Oren A."/>
            <person name="Chaudhuri R.R."/>
            <person name="La Ragione R."/>
            <person name="Hildebrand F."/>
            <person name="Pallen M.J."/>
        </authorList>
    </citation>
    <scope>NUCLEOTIDE SEQUENCE</scope>
    <source>
        <strain evidence="3">B5-657</strain>
    </source>
</reference>
<dbReference type="InterPro" id="IPR029787">
    <property type="entry name" value="Nucleotide_cyclase"/>
</dbReference>
<protein>
    <submittedName>
        <fullName evidence="3">Diguanylate cyclase</fullName>
        <ecNumber evidence="3">2.7.7.65</ecNumber>
    </submittedName>
</protein>
<dbReference type="PROSITE" id="PS50887">
    <property type="entry name" value="GGDEF"/>
    <property type="match status" value="1"/>
</dbReference>
<accession>A0A9E2KB79</accession>
<reference evidence="3" key="2">
    <citation type="submission" date="2021-04" db="EMBL/GenBank/DDBJ databases">
        <authorList>
            <person name="Gilroy R."/>
        </authorList>
    </citation>
    <scope>NUCLEOTIDE SEQUENCE</scope>
    <source>
        <strain evidence="3">B5-657</strain>
    </source>
</reference>
<dbReference type="PANTHER" id="PTHR45138:SF9">
    <property type="entry name" value="DIGUANYLATE CYCLASE DGCM-RELATED"/>
    <property type="match status" value="1"/>
</dbReference>
<keyword evidence="1" id="KW-0812">Transmembrane</keyword>
<keyword evidence="1" id="KW-0472">Membrane</keyword>
<evidence type="ECO:0000313" key="3">
    <source>
        <dbReference type="EMBL" id="MBU3803609.1"/>
    </source>
</evidence>
<dbReference type="GO" id="GO:0052621">
    <property type="term" value="F:diguanylate cyclase activity"/>
    <property type="evidence" value="ECO:0007669"/>
    <property type="project" value="UniProtKB-EC"/>
</dbReference>
<dbReference type="SUPFAM" id="SSF55073">
    <property type="entry name" value="Nucleotide cyclase"/>
    <property type="match status" value="1"/>
</dbReference>
<dbReference type="Pfam" id="PF00990">
    <property type="entry name" value="GGDEF"/>
    <property type="match status" value="1"/>
</dbReference>
<feature type="domain" description="GGDEF" evidence="2">
    <location>
        <begin position="574"/>
        <end position="708"/>
    </location>
</feature>
<keyword evidence="3" id="KW-0548">Nucleotidyltransferase</keyword>
<dbReference type="SUPFAM" id="SSF53850">
    <property type="entry name" value="Periplasmic binding protein-like II"/>
    <property type="match status" value="2"/>
</dbReference>
<dbReference type="InterPro" id="IPR000160">
    <property type="entry name" value="GGDEF_dom"/>
</dbReference>
<organism evidence="3 4">
    <name type="scientific">Candidatus Cellulosilyticum pullistercoris</name>
    <dbReference type="NCBI Taxonomy" id="2838521"/>
    <lineage>
        <taxon>Bacteria</taxon>
        <taxon>Bacillati</taxon>
        <taxon>Bacillota</taxon>
        <taxon>Clostridia</taxon>
        <taxon>Lachnospirales</taxon>
        <taxon>Cellulosilyticaceae</taxon>
        <taxon>Cellulosilyticum</taxon>
    </lineage>
</organism>
<feature type="transmembrane region" description="Helical" evidence="1">
    <location>
        <begin position="511"/>
        <end position="529"/>
    </location>
</feature>
<dbReference type="InterPro" id="IPR050469">
    <property type="entry name" value="Diguanylate_Cyclase"/>
</dbReference>
<comment type="caution">
    <text evidence="3">The sequence shown here is derived from an EMBL/GenBank/DDBJ whole genome shotgun (WGS) entry which is preliminary data.</text>
</comment>
<name>A0A9E2KB79_9FIRM</name>
<keyword evidence="1" id="KW-1133">Transmembrane helix</keyword>
<dbReference type="AlphaFoldDB" id="A0A9E2KB79"/>
<evidence type="ECO:0000313" key="4">
    <source>
        <dbReference type="Proteomes" id="UP000824229"/>
    </source>
</evidence>
<dbReference type="Gene3D" id="3.40.190.10">
    <property type="entry name" value="Periplasmic binding protein-like II"/>
    <property type="match status" value="4"/>
</dbReference>
<evidence type="ECO:0000256" key="1">
    <source>
        <dbReference type="SAM" id="Phobius"/>
    </source>
</evidence>
<keyword evidence="3" id="KW-0808">Transferase</keyword>
<dbReference type="EC" id="2.7.7.65" evidence="3"/>
<evidence type="ECO:0000259" key="2">
    <source>
        <dbReference type="PROSITE" id="PS50887"/>
    </source>
</evidence>
<sequence length="713" mass="81439">MKSNKWSKLRTTILIFLISLIAIIIHVETVKAAERNIIRVGYVSDEGFIEKKGDYYTGYLYDYLREISIYTNWEYEFVEMDISEALNALKNGEIDLMGGMFKSDAIEKIFDFPKYDMGYTYSTLIVSDDYKACDESAYVILDGMNVGYLETAKGTLDNFLKFCENNGIQDVVLTPLDSKVGESGLKEALKAKEVDAVIGGDLTTNGIDGKAVAKFGAVPYYFATTKGNIEIVEKLNEALIKIDEQDGSFKRKLYDQYFRGDYKKFLILSKKEEAYIKEMQPLKVAYLTNSIPFQYYNKKTQKPDGIFVEYMNLIAQKTNIPIDFIGISSYKEGYELLRSHKVDIMLGVLDDYLIADQYQFCLTRSLLRLDIQEIINKNMSLQQDKNMIALKKGANPSGRDNNDQIKYYDTLEECIQAVNKGEASKTYVDSYTIGYYTLQDIYRNIAIQPSEYQIGVSLGLAQDLDETLMHILTQSLASFTGEDNTTIVSKEIIKMSNDVSLKQFIQSHLEVVILIIVIVLTVIAILIKARFDKLKEVKRILLEKTQLDGLTGIYNRETCERLVEDYLKKKDPSLYAALIIIDIDHFKQVNDRFGHTMGDHLLVEFSSILNQFFSHKDIVSRLGGDEFTVFMTDIDKQDIGMISDKLEQLCGLINREVAYNGETQKISLSVGAVITEEDIEFEKLYMMADEMLYEVKRNGRNGFKIKDISKSKR</sequence>
<proteinExistence type="predicted"/>
<gene>
    <name evidence="3" type="ORF">H9872_02460</name>
</gene>
<dbReference type="NCBIfam" id="TIGR00254">
    <property type="entry name" value="GGDEF"/>
    <property type="match status" value="1"/>
</dbReference>
<dbReference type="GO" id="GO:1902201">
    <property type="term" value="P:negative regulation of bacterial-type flagellum-dependent cell motility"/>
    <property type="evidence" value="ECO:0007669"/>
    <property type="project" value="TreeGrafter"/>
</dbReference>
<dbReference type="SMART" id="SM00062">
    <property type="entry name" value="PBPb"/>
    <property type="match status" value="2"/>
</dbReference>
<dbReference type="GO" id="GO:0005886">
    <property type="term" value="C:plasma membrane"/>
    <property type="evidence" value="ECO:0007669"/>
    <property type="project" value="TreeGrafter"/>
</dbReference>
<dbReference type="InterPro" id="IPR043128">
    <property type="entry name" value="Rev_trsase/Diguanyl_cyclase"/>
</dbReference>
<dbReference type="Pfam" id="PF00497">
    <property type="entry name" value="SBP_bac_3"/>
    <property type="match status" value="2"/>
</dbReference>